<name>A0AAV6VI77_9ARAC</name>
<dbReference type="EMBL" id="JAFNEN010000084">
    <property type="protein sequence ID" value="KAG8195579.1"/>
    <property type="molecule type" value="Genomic_DNA"/>
</dbReference>
<comment type="caution">
    <text evidence="2">The sequence shown here is derived from an EMBL/GenBank/DDBJ whole genome shotgun (WGS) entry which is preliminary data.</text>
</comment>
<dbReference type="Proteomes" id="UP000827092">
    <property type="component" value="Unassembled WGS sequence"/>
</dbReference>
<keyword evidence="3" id="KW-1185">Reference proteome</keyword>
<proteinExistence type="predicted"/>
<evidence type="ECO:0000313" key="2">
    <source>
        <dbReference type="EMBL" id="KAG8195579.1"/>
    </source>
</evidence>
<reference evidence="2 3" key="1">
    <citation type="journal article" date="2022" name="Nat. Ecol. Evol.">
        <title>A masculinizing supergene underlies an exaggerated male reproductive morph in a spider.</title>
        <authorList>
            <person name="Hendrickx F."/>
            <person name="De Corte Z."/>
            <person name="Sonet G."/>
            <person name="Van Belleghem S.M."/>
            <person name="Kostlbacher S."/>
            <person name="Vangestel C."/>
        </authorList>
    </citation>
    <scope>NUCLEOTIDE SEQUENCE [LARGE SCALE GENOMIC DNA]</scope>
    <source>
        <strain evidence="2">W744_W776</strain>
    </source>
</reference>
<feature type="region of interest" description="Disordered" evidence="1">
    <location>
        <begin position="9"/>
        <end position="41"/>
    </location>
</feature>
<accession>A0AAV6VI77</accession>
<evidence type="ECO:0000256" key="1">
    <source>
        <dbReference type="SAM" id="MobiDB-lite"/>
    </source>
</evidence>
<evidence type="ECO:0000313" key="3">
    <source>
        <dbReference type="Proteomes" id="UP000827092"/>
    </source>
</evidence>
<organism evidence="2 3">
    <name type="scientific">Oedothorax gibbosus</name>
    <dbReference type="NCBI Taxonomy" id="931172"/>
    <lineage>
        <taxon>Eukaryota</taxon>
        <taxon>Metazoa</taxon>
        <taxon>Ecdysozoa</taxon>
        <taxon>Arthropoda</taxon>
        <taxon>Chelicerata</taxon>
        <taxon>Arachnida</taxon>
        <taxon>Araneae</taxon>
        <taxon>Araneomorphae</taxon>
        <taxon>Entelegynae</taxon>
        <taxon>Araneoidea</taxon>
        <taxon>Linyphiidae</taxon>
        <taxon>Erigoninae</taxon>
        <taxon>Oedothorax</taxon>
    </lineage>
</organism>
<dbReference type="AlphaFoldDB" id="A0AAV6VI77"/>
<sequence length="143" mass="15702">MKFCGMRNCKNAKAQSKDQANPPSSTKEKEAGGGVVATVPSSSIPPGYTNKDYVSCYANANAFNQNESLKALTTSIVCNTRKCRNRSCGHEITTGDLVNRIRLGTDKPRIHITELIKEYSKWECPGEEVHCGICDNLYAQTPK</sequence>
<gene>
    <name evidence="2" type="ORF">JTE90_002200</name>
</gene>
<feature type="compositionally biased region" description="Polar residues" evidence="1">
    <location>
        <begin position="13"/>
        <end position="25"/>
    </location>
</feature>
<protein>
    <submittedName>
        <fullName evidence="2">Uncharacterized protein</fullName>
    </submittedName>
</protein>